<dbReference type="KEGG" id="dfs:HGD76_07930"/>
<protein>
    <recommendedName>
        <fullName evidence="4">TonB family protein</fullName>
    </recommendedName>
</protein>
<dbReference type="RefSeq" id="WP_168695445.1">
    <property type="nucleotide sequence ID" value="NZ_CP051206.1"/>
</dbReference>
<dbReference type="Proteomes" id="UP000502433">
    <property type="component" value="Chromosome"/>
</dbReference>
<gene>
    <name evidence="2" type="ORF">HGD76_07930</name>
</gene>
<dbReference type="AlphaFoldDB" id="A0A6H2BZI0"/>
<feature type="region of interest" description="Disordered" evidence="1">
    <location>
        <begin position="240"/>
        <end position="262"/>
    </location>
</feature>
<sequence length="475" mass="51248">MSYVSLLKNIPEIFSQPTGIAAIASLGIHGAIALIVPLMPVNSSQSSKTDSPKAVGLMELSTADQSRLPQPPSTSPIALQQPQLPLQQQLPGANLSSPLTNYPALQPELSSQSVLPAIPSSPTNLNLSYLPSKQSIERLTRNDLQIAMSRLPRSTYTPSTSSTSPFVNNLDQRMKETGSLGINRLPELRQSNEIPGEPLNNPSAEAIDIGSTTTAGISPPQTVASGNNAVKIPQGGEKLALTDNSRGQSPEIITNESESKGKKTEQLLAKLNSYNTLRQNIRQEYPNVKEKGVIRETISTDTPEMEGTVVGRLVVDPDGKVLDIKFQAGTESPKLQSKVREFFSANPPQADKQLISSYPFQLKFQNNPNSAGVSSKTQPTATSNTEKVFESKIQPTATPNSQKLPELQIQPTATSNSQKLPESENTKNRPETPSVNTSNSVTSEKSSSNSPAVSTESNQKLIQTLRQIKEERKNP</sequence>
<name>A0A6H2BZI0_DOLFA</name>
<feature type="compositionally biased region" description="Polar residues" evidence="1">
    <location>
        <begin position="452"/>
        <end position="466"/>
    </location>
</feature>
<feature type="compositionally biased region" description="Basic and acidic residues" evidence="1">
    <location>
        <begin position="421"/>
        <end position="430"/>
    </location>
</feature>
<evidence type="ECO:0000313" key="3">
    <source>
        <dbReference type="Proteomes" id="UP000502433"/>
    </source>
</evidence>
<feature type="compositionally biased region" description="Polar residues" evidence="1">
    <location>
        <begin position="393"/>
        <end position="420"/>
    </location>
</feature>
<feature type="region of interest" description="Disordered" evidence="1">
    <location>
        <begin position="366"/>
        <end position="475"/>
    </location>
</feature>
<proteinExistence type="predicted"/>
<feature type="compositionally biased region" description="Polar residues" evidence="1">
    <location>
        <begin position="366"/>
        <end position="386"/>
    </location>
</feature>
<reference evidence="2 3" key="2">
    <citation type="submission" date="2020-04" db="EMBL/GenBank/DDBJ databases">
        <authorList>
            <person name="Fomenkov A."/>
            <person name="Anton B.P."/>
            <person name="Roberts R.J."/>
        </authorList>
    </citation>
    <scope>NUCLEOTIDE SEQUENCE [LARGE SCALE GENOMIC DNA]</scope>
    <source>
        <strain evidence="2 3">CCAP 1403/13f</strain>
    </source>
</reference>
<dbReference type="EMBL" id="CP051206">
    <property type="protein sequence ID" value="QJB44129.1"/>
    <property type="molecule type" value="Genomic_DNA"/>
</dbReference>
<evidence type="ECO:0000313" key="2">
    <source>
        <dbReference type="EMBL" id="QJB44129.1"/>
    </source>
</evidence>
<evidence type="ECO:0000256" key="1">
    <source>
        <dbReference type="SAM" id="MobiDB-lite"/>
    </source>
</evidence>
<organism evidence="2 3">
    <name type="scientific">Dolichospermum flos-aquae CCAP 1403/13F</name>
    <dbReference type="NCBI Taxonomy" id="315271"/>
    <lineage>
        <taxon>Bacteria</taxon>
        <taxon>Bacillati</taxon>
        <taxon>Cyanobacteriota</taxon>
        <taxon>Cyanophyceae</taxon>
        <taxon>Nostocales</taxon>
        <taxon>Aphanizomenonaceae</taxon>
        <taxon>Dolichospermum</taxon>
    </lineage>
</organism>
<feature type="compositionally biased region" description="Low complexity" evidence="1">
    <location>
        <begin position="431"/>
        <end position="451"/>
    </location>
</feature>
<feature type="compositionally biased region" description="Polar residues" evidence="1">
    <location>
        <begin position="242"/>
        <end position="256"/>
    </location>
</feature>
<evidence type="ECO:0008006" key="4">
    <source>
        <dbReference type="Google" id="ProtNLM"/>
    </source>
</evidence>
<reference evidence="2 3" key="1">
    <citation type="submission" date="2020-04" db="EMBL/GenBank/DDBJ databases">
        <title>Genome-Wide Identification of 5-Methylcytosine Sites in Bacterial Genomes By High-Throughput Sequencing of MspJI Restriction Fragments.</title>
        <authorList>
            <person name="Wu V."/>
        </authorList>
    </citation>
    <scope>NUCLEOTIDE SEQUENCE [LARGE SCALE GENOMIC DNA]</scope>
    <source>
        <strain evidence="2 3">CCAP 1403/13f</strain>
    </source>
</reference>
<accession>A0A6H2BZI0</accession>